<comment type="caution">
    <text evidence="3">The sequence shown here is derived from an EMBL/GenBank/DDBJ whole genome shotgun (WGS) entry which is preliminary data.</text>
</comment>
<dbReference type="Pfam" id="PF04324">
    <property type="entry name" value="Fer2_BFD"/>
    <property type="match status" value="1"/>
</dbReference>
<evidence type="ECO:0000259" key="2">
    <source>
        <dbReference type="Pfam" id="PF04324"/>
    </source>
</evidence>
<protein>
    <submittedName>
        <fullName evidence="3">(2Fe-2S)-binding protein</fullName>
    </submittedName>
</protein>
<feature type="domain" description="BFD-like [2Fe-2S]-binding" evidence="2">
    <location>
        <begin position="5"/>
        <end position="55"/>
    </location>
</feature>
<evidence type="ECO:0000313" key="3">
    <source>
        <dbReference type="EMBL" id="MEW9502650.1"/>
    </source>
</evidence>
<accession>A0ABV3Q5N1</accession>
<feature type="compositionally biased region" description="Polar residues" evidence="1">
    <location>
        <begin position="62"/>
        <end position="74"/>
    </location>
</feature>
<evidence type="ECO:0000313" key="4">
    <source>
        <dbReference type="Proteomes" id="UP001556040"/>
    </source>
</evidence>
<keyword evidence="4" id="KW-1185">Reference proteome</keyword>
<name>A0ABV3Q5N1_9BACL</name>
<dbReference type="InterPro" id="IPR007419">
    <property type="entry name" value="BFD-like_2Fe2S-bd_dom"/>
</dbReference>
<dbReference type="CDD" id="cd19946">
    <property type="entry name" value="GlpA-like_Fer2_BFD-like"/>
    <property type="match status" value="1"/>
</dbReference>
<dbReference type="Gene3D" id="1.10.10.1100">
    <property type="entry name" value="BFD-like [2Fe-2S]-binding domain"/>
    <property type="match status" value="1"/>
</dbReference>
<dbReference type="RefSeq" id="WP_367780141.1">
    <property type="nucleotide sequence ID" value="NZ_JBFMIA010000013.1"/>
</dbReference>
<gene>
    <name evidence="3" type="ORF">AB1471_12705</name>
</gene>
<dbReference type="EMBL" id="JBFMIA010000013">
    <property type="protein sequence ID" value="MEW9502650.1"/>
    <property type="molecule type" value="Genomic_DNA"/>
</dbReference>
<proteinExistence type="predicted"/>
<organism evidence="3 4">
    <name type="scientific">Jeotgalibacillus marinus</name>
    <dbReference type="NCBI Taxonomy" id="86667"/>
    <lineage>
        <taxon>Bacteria</taxon>
        <taxon>Bacillati</taxon>
        <taxon>Bacillota</taxon>
        <taxon>Bacilli</taxon>
        <taxon>Bacillales</taxon>
        <taxon>Caryophanaceae</taxon>
        <taxon>Jeotgalibacillus</taxon>
    </lineage>
</organism>
<feature type="region of interest" description="Disordered" evidence="1">
    <location>
        <begin position="62"/>
        <end position="82"/>
    </location>
</feature>
<dbReference type="Proteomes" id="UP001556040">
    <property type="component" value="Unassembled WGS sequence"/>
</dbReference>
<sequence>MKDFIICRCESVCLSDIKKSIYEGATSIPGVKKRTRASMGPCQGRVCQQIIRDILVSEIGQSAKSSFQRSQSPVRPTLLKDI</sequence>
<evidence type="ECO:0000256" key="1">
    <source>
        <dbReference type="SAM" id="MobiDB-lite"/>
    </source>
</evidence>
<dbReference type="InterPro" id="IPR041854">
    <property type="entry name" value="BFD-like_2Fe2S-bd_dom_sf"/>
</dbReference>
<reference evidence="3 4" key="1">
    <citation type="journal article" date="1979" name="Int. J. Syst. Evol. Microbiol.">
        <title>Bacillus globisporus subsp. marinus subsp. nov.</title>
        <authorList>
            <person name="Liu H."/>
        </authorList>
    </citation>
    <scope>NUCLEOTIDE SEQUENCE [LARGE SCALE GENOMIC DNA]</scope>
    <source>
        <strain evidence="3 4">DSM 1297</strain>
    </source>
</reference>